<dbReference type="InterPro" id="IPR015943">
    <property type="entry name" value="WD40/YVTN_repeat-like_dom_sf"/>
</dbReference>
<dbReference type="SUPFAM" id="SSF50969">
    <property type="entry name" value="YVTN repeat-like/Quinoprotein amine dehydrogenase"/>
    <property type="match status" value="1"/>
</dbReference>
<organism evidence="2 3">
    <name type="scientific">Lysobacter brunescens</name>
    <dbReference type="NCBI Taxonomy" id="262323"/>
    <lineage>
        <taxon>Bacteria</taxon>
        <taxon>Pseudomonadati</taxon>
        <taxon>Pseudomonadota</taxon>
        <taxon>Gammaproteobacteria</taxon>
        <taxon>Lysobacterales</taxon>
        <taxon>Lysobacteraceae</taxon>
        <taxon>Lysobacter</taxon>
    </lineage>
</organism>
<evidence type="ECO:0000313" key="2">
    <source>
        <dbReference type="EMBL" id="MFD0727172.1"/>
    </source>
</evidence>
<feature type="chain" id="PRO_5046400452" evidence="1">
    <location>
        <begin position="32"/>
        <end position="520"/>
    </location>
</feature>
<dbReference type="Gene3D" id="2.130.10.10">
    <property type="entry name" value="YVTN repeat-like/Quinoprotein amine dehydrogenase"/>
    <property type="match status" value="1"/>
</dbReference>
<dbReference type="EMBL" id="JBHTIF010000004">
    <property type="protein sequence ID" value="MFD0727172.1"/>
    <property type="molecule type" value="Genomic_DNA"/>
</dbReference>
<gene>
    <name evidence="2" type="ORF">ACFQ0E_16375</name>
</gene>
<protein>
    <submittedName>
        <fullName evidence="2">Ig-like domain-containing protein</fullName>
    </submittedName>
</protein>
<dbReference type="Pfam" id="PF17963">
    <property type="entry name" value="Big_9"/>
    <property type="match status" value="2"/>
</dbReference>
<dbReference type="InterPro" id="IPR011044">
    <property type="entry name" value="Quino_amine_DH_bsu"/>
</dbReference>
<dbReference type="Gene3D" id="2.60.40.3440">
    <property type="match status" value="2"/>
</dbReference>
<feature type="signal peptide" evidence="1">
    <location>
        <begin position="1"/>
        <end position="31"/>
    </location>
</feature>
<evidence type="ECO:0000256" key="1">
    <source>
        <dbReference type="SAM" id="SignalP"/>
    </source>
</evidence>
<keyword evidence="3" id="KW-1185">Reference proteome</keyword>
<evidence type="ECO:0000313" key="3">
    <source>
        <dbReference type="Proteomes" id="UP001597110"/>
    </source>
</evidence>
<dbReference type="Proteomes" id="UP001597110">
    <property type="component" value="Unassembled WGS sequence"/>
</dbReference>
<proteinExistence type="predicted"/>
<reference evidence="3" key="1">
    <citation type="journal article" date="2019" name="Int. J. Syst. Evol. Microbiol.">
        <title>The Global Catalogue of Microorganisms (GCM) 10K type strain sequencing project: providing services to taxonomists for standard genome sequencing and annotation.</title>
        <authorList>
            <consortium name="The Broad Institute Genomics Platform"/>
            <consortium name="The Broad Institute Genome Sequencing Center for Infectious Disease"/>
            <person name="Wu L."/>
            <person name="Ma J."/>
        </authorList>
    </citation>
    <scope>NUCLEOTIDE SEQUENCE [LARGE SCALE GENOMIC DNA]</scope>
    <source>
        <strain evidence="3">CCUG 55585</strain>
    </source>
</reference>
<dbReference type="RefSeq" id="WP_386825661.1">
    <property type="nucleotide sequence ID" value="NZ_JBHTIF010000004.1"/>
</dbReference>
<name>A0ABW2YFA0_9GAMM</name>
<comment type="caution">
    <text evidence="2">The sequence shown here is derived from an EMBL/GenBank/DDBJ whole genome shotgun (WGS) entry which is preliminary data.</text>
</comment>
<keyword evidence="1" id="KW-0732">Signal</keyword>
<accession>A0ABW2YFA0</accession>
<sequence>MDIRRIPRRAMRVVVGTLALAALAIPFSVFAEGTLIAAPQRVDMVHDDARGLVYITQGGEVLRYHVASGTFLSPIVLGGMLRGIDISKDSASLVVADDVSDSANGWVHLVSLDDLSLRKPSFAKASTYESGTHSVAFAGDGKVYATTDFWGSGWTQMRKLDPATGTWTALASVSQSTMLSASGDGETVAFAESNSSDGPWGLIDVPTGAIVRRQGYTNGTSWFNFEIATDRLGSQFAIPTYAGAFIYDEAYRKVATLGQYAGALPIGVAYHPVERKAYFPWAGSSQVRVYDMNTFTQVGSHDLEQSFSWVGNNAYEQGRTKLSKDGSLLMVSVDGGVRIVQTYAPLSASPVSASAVAGTPVSIGLPGSIGNGGALSYSIVRAPNEGTVTVSGSTAVYTARAGYSGADGFRYRVQYGDAVREAEVTLAVTVPNTAPVAANDTAQARRTSILIPVLANDSDADGDPLAITDVTRPTLGAATIESGKIRFTPPRNWSAPIQFEYGISDGRGGTARAKVTVYRF</sequence>